<feature type="domain" description="Bacteriophage phiJL001 Gp84 C-terminal" evidence="1">
    <location>
        <begin position="208"/>
        <end position="283"/>
    </location>
</feature>
<dbReference type="InterPro" id="IPR018964">
    <property type="entry name" value="Phage_phiJL001_Gp84_C"/>
</dbReference>
<dbReference type="OrthoDB" id="1633386at2"/>
<keyword evidence="3" id="KW-1185">Reference proteome</keyword>
<reference evidence="2 3" key="1">
    <citation type="submission" date="2019-06" db="EMBL/GenBank/DDBJ databases">
        <title>Genome of Methylobacterium sp. 17Sr1-39.</title>
        <authorList>
            <person name="Seo T."/>
        </authorList>
    </citation>
    <scope>NUCLEOTIDE SEQUENCE [LARGE SCALE GENOMIC DNA]</scope>
    <source>
        <strain evidence="2 3">17Sr1-39</strain>
    </source>
</reference>
<accession>A0A5C4L8F3</accession>
<evidence type="ECO:0000313" key="2">
    <source>
        <dbReference type="EMBL" id="TNC07121.1"/>
    </source>
</evidence>
<protein>
    <submittedName>
        <fullName evidence="2">DUF2163 domain-containing protein</fullName>
    </submittedName>
</protein>
<dbReference type="Pfam" id="PF09356">
    <property type="entry name" value="Phage_BR0599"/>
    <property type="match status" value="1"/>
</dbReference>
<dbReference type="RefSeq" id="WP_139040377.1">
    <property type="nucleotide sequence ID" value="NZ_VDDA01000042.1"/>
</dbReference>
<dbReference type="EMBL" id="VDDA01000042">
    <property type="protein sequence ID" value="TNC07121.1"/>
    <property type="molecule type" value="Genomic_DNA"/>
</dbReference>
<dbReference type="Proteomes" id="UP000305267">
    <property type="component" value="Unassembled WGS sequence"/>
</dbReference>
<sequence>MRAASSALVAHLTALRAQRDVALLYADCYAITLRSGMVIAVTNADVAVPLDGFVYLANSLMVDGLRFRCSVGLEVDQQQVTLSARPTDLIGGVPAMVAIRNGVLDGARIRRERAFLTDWTLPPVGAVLLFQGRVSTVDAVGRTSARITVASDLVLLDVDMPRNVWQPTCNHVLFDSGCGLPKEAFGSAGAVGAGATPTRIPWTGASPAYAQGTLTVTGGANAGATATIKAADATGLTLAYPLPIAPAASDTFMAYQGCDHTLATCRAKFANAARFRGFPFVPTPETAFG</sequence>
<dbReference type="AlphaFoldDB" id="A0A5C4L8F3"/>
<evidence type="ECO:0000313" key="3">
    <source>
        <dbReference type="Proteomes" id="UP000305267"/>
    </source>
</evidence>
<name>A0A5C4L8F3_9HYPH</name>
<organism evidence="2 3">
    <name type="scientific">Methylobacterium terricola</name>
    <dbReference type="NCBI Taxonomy" id="2583531"/>
    <lineage>
        <taxon>Bacteria</taxon>
        <taxon>Pseudomonadati</taxon>
        <taxon>Pseudomonadota</taxon>
        <taxon>Alphaproteobacteria</taxon>
        <taxon>Hyphomicrobiales</taxon>
        <taxon>Methylobacteriaceae</taxon>
        <taxon>Methylobacterium</taxon>
    </lineage>
</organism>
<comment type="caution">
    <text evidence="2">The sequence shown here is derived from an EMBL/GenBank/DDBJ whole genome shotgun (WGS) entry which is preliminary data.</text>
</comment>
<dbReference type="Pfam" id="PF09931">
    <property type="entry name" value="Phage_phiJL001_Gp84_N"/>
    <property type="match status" value="1"/>
</dbReference>
<evidence type="ECO:0000259" key="1">
    <source>
        <dbReference type="Pfam" id="PF09356"/>
    </source>
</evidence>
<dbReference type="InterPro" id="IPR011928">
    <property type="entry name" value="Phage_phiJL001_Gp84"/>
</dbReference>
<dbReference type="NCBIfam" id="TIGR02218">
    <property type="entry name" value="phg_TIGR02218"/>
    <property type="match status" value="1"/>
</dbReference>
<gene>
    <name evidence="2" type="ORF">FF100_33670</name>
</gene>
<proteinExistence type="predicted"/>